<gene>
    <name evidence="3" type="ORF">KPNJ2_05364</name>
</gene>
<evidence type="ECO:0000313" key="4">
    <source>
        <dbReference type="Proteomes" id="UP000019586"/>
    </source>
</evidence>
<name>W8V2K8_KLEPN</name>
<dbReference type="Gene3D" id="3.30.1660.10">
    <property type="entry name" value="Flavin-binding protein dodecin"/>
    <property type="match status" value="1"/>
</dbReference>
<reference evidence="3 4" key="1">
    <citation type="journal article" date="2014" name="Proc. Natl. Acad. Sci. U.S.A.">
        <title>Molecular dissection of the evolution of carbapenem-resistant multilocus sequence type 258 Klebsiella pneumoniae.</title>
        <authorList>
            <person name="Deleo F.R."/>
            <person name="Chen L."/>
            <person name="Porcella S.F."/>
            <person name="Martens C.A."/>
            <person name="Kobayashi S.D."/>
            <person name="Porter A.R."/>
            <person name="Chavda K.D."/>
            <person name="Jacobs M.R."/>
            <person name="Mathema B."/>
            <person name="Olsen R.J."/>
            <person name="Bonomo R.A."/>
            <person name="Musser J.M."/>
            <person name="Kreiswirth B.N."/>
        </authorList>
    </citation>
    <scope>NUCLEOTIDE SEQUENCE [LARGE SCALE GENOMIC DNA]</scope>
    <source>
        <strain evidence="3">30684/NJST258_2</strain>
    </source>
</reference>
<dbReference type="InterPro" id="IPR025543">
    <property type="entry name" value="Dodecin-like"/>
</dbReference>
<sequence>MTANPSAFCLAMCGLLFNTSRHSALSKQLNERVYIMKSIKTFVAVIAMAASFASFAAETVTATASTMDGAEAKIAAQAQAAGASSYKITEAFTGNRVHMTAELNK</sequence>
<dbReference type="InterPro" id="IPR010854">
    <property type="entry name" value="YdgH/BhsA/McbA-like_dom"/>
</dbReference>
<organism evidence="3 4">
    <name type="scientific">Klebsiella pneumoniae 30684/NJST258_2</name>
    <dbReference type="NCBI Taxonomy" id="1420013"/>
    <lineage>
        <taxon>Bacteria</taxon>
        <taxon>Pseudomonadati</taxon>
        <taxon>Pseudomonadota</taxon>
        <taxon>Gammaproteobacteria</taxon>
        <taxon>Enterobacterales</taxon>
        <taxon>Enterobacteriaceae</taxon>
        <taxon>Klebsiella/Raoultella group</taxon>
        <taxon>Klebsiella</taxon>
        <taxon>Klebsiella pneumoniae complex</taxon>
    </lineage>
</organism>
<dbReference type="EMBL" id="CP006918">
    <property type="protein sequence ID" value="AHM82128.1"/>
    <property type="molecule type" value="Genomic_DNA"/>
</dbReference>
<evidence type="ECO:0000259" key="2">
    <source>
        <dbReference type="Pfam" id="PF07338"/>
    </source>
</evidence>
<dbReference type="InterPro" id="IPR036275">
    <property type="entry name" value="YdgH-like_sf"/>
</dbReference>
<evidence type="ECO:0000256" key="1">
    <source>
        <dbReference type="ARBA" id="ARBA00022729"/>
    </source>
</evidence>
<dbReference type="HOGENOM" id="CLU_158602_4_0_6"/>
<feature type="domain" description="YdgH/BhsA/McbA-like" evidence="2">
    <location>
        <begin position="58"/>
        <end position="103"/>
    </location>
</feature>
<dbReference type="Proteomes" id="UP000019586">
    <property type="component" value="Chromosome"/>
</dbReference>
<dbReference type="PATRIC" id="fig|1420013.3.peg.5024"/>
<proteinExistence type="predicted"/>
<keyword evidence="1" id="KW-0732">Signal</keyword>
<evidence type="ECO:0000313" key="3">
    <source>
        <dbReference type="EMBL" id="AHM82128.1"/>
    </source>
</evidence>
<dbReference type="SUPFAM" id="SSF159871">
    <property type="entry name" value="YdgH-like"/>
    <property type="match status" value="1"/>
</dbReference>
<dbReference type="KEGG" id="kps:KPNJ2_05364"/>
<dbReference type="Pfam" id="PF07338">
    <property type="entry name" value="YdgH_BhsA-like"/>
    <property type="match status" value="1"/>
</dbReference>
<accession>W8V2K8</accession>
<protein>
    <recommendedName>
        <fullName evidence="2">YdgH/BhsA/McbA-like domain-containing protein</fullName>
    </recommendedName>
</protein>
<dbReference type="AlphaFoldDB" id="W8V2K8"/>